<feature type="domain" description="Amidohydrolase-related" evidence="2">
    <location>
        <begin position="41"/>
        <end position="279"/>
    </location>
</feature>
<protein>
    <recommendedName>
        <fullName evidence="2">Amidohydrolase-related domain-containing protein</fullName>
    </recommendedName>
</protein>
<proteinExistence type="predicted"/>
<gene>
    <name evidence="3" type="ORF">BOH66_14885</name>
</gene>
<dbReference type="InterPro" id="IPR032465">
    <property type="entry name" value="ACMSD"/>
</dbReference>
<reference evidence="3 4" key="1">
    <citation type="submission" date="2016-12" db="EMBL/GenBank/DDBJ databases">
        <title>Complete genome sequence of Microbacterium aurum KACC 15219.</title>
        <authorList>
            <person name="Jung Y."/>
            <person name="Shin J.-H."/>
            <person name="Lee Y.-J."/>
            <person name="Yi H."/>
            <person name="Bahn Y.-S."/>
            <person name="Kim J.F."/>
            <person name="Lee D.-W."/>
        </authorList>
    </citation>
    <scope>NUCLEOTIDE SEQUENCE [LARGE SCALE GENOMIC DNA]</scope>
    <source>
        <strain evidence="3 4">KACC 15219</strain>
    </source>
</reference>
<dbReference type="InterPro" id="IPR006680">
    <property type="entry name" value="Amidohydro-rel"/>
</dbReference>
<dbReference type="Proteomes" id="UP000187185">
    <property type="component" value="Chromosome"/>
</dbReference>
<dbReference type="PANTHER" id="PTHR21240">
    <property type="entry name" value="2-AMINO-3-CARBOXYLMUCONATE-6-SEMIALDEHYDE DECARBOXYLASE"/>
    <property type="match status" value="1"/>
</dbReference>
<evidence type="ECO:0000313" key="3">
    <source>
        <dbReference type="EMBL" id="APZ35387.1"/>
    </source>
</evidence>
<dbReference type="STRING" id="36805.BOH66_14885"/>
<dbReference type="GO" id="GO:0016831">
    <property type="term" value="F:carboxy-lyase activity"/>
    <property type="evidence" value="ECO:0007669"/>
    <property type="project" value="InterPro"/>
</dbReference>
<dbReference type="GO" id="GO:0016787">
    <property type="term" value="F:hydrolase activity"/>
    <property type="evidence" value="ECO:0007669"/>
    <property type="project" value="InterPro"/>
</dbReference>
<keyword evidence="1" id="KW-0456">Lyase</keyword>
<name>A0A1P8UB83_9MICO</name>
<dbReference type="SUPFAM" id="SSF51556">
    <property type="entry name" value="Metallo-dependent hydrolases"/>
    <property type="match status" value="1"/>
</dbReference>
<accession>A0A1P8UB83</accession>
<dbReference type="OrthoDB" id="1407586at2"/>
<evidence type="ECO:0000259" key="2">
    <source>
        <dbReference type="Pfam" id="PF04909"/>
    </source>
</evidence>
<evidence type="ECO:0000313" key="4">
    <source>
        <dbReference type="Proteomes" id="UP000187185"/>
    </source>
</evidence>
<evidence type="ECO:0000256" key="1">
    <source>
        <dbReference type="ARBA" id="ARBA00023239"/>
    </source>
</evidence>
<dbReference type="Pfam" id="PF04909">
    <property type="entry name" value="Amidohydro_2"/>
    <property type="match status" value="1"/>
</dbReference>
<keyword evidence="4" id="KW-1185">Reference proteome</keyword>
<dbReference type="Gene3D" id="3.20.20.140">
    <property type="entry name" value="Metal-dependent hydrolases"/>
    <property type="match status" value="1"/>
</dbReference>
<dbReference type="KEGG" id="maur:BOH66_14885"/>
<dbReference type="AlphaFoldDB" id="A0A1P8UB83"/>
<dbReference type="RefSeq" id="WP_076691756.1">
    <property type="nucleotide sequence ID" value="NZ_CP018762.1"/>
</dbReference>
<organism evidence="3 4">
    <name type="scientific">Microbacterium aurum</name>
    <dbReference type="NCBI Taxonomy" id="36805"/>
    <lineage>
        <taxon>Bacteria</taxon>
        <taxon>Bacillati</taxon>
        <taxon>Actinomycetota</taxon>
        <taxon>Actinomycetes</taxon>
        <taxon>Micrococcales</taxon>
        <taxon>Microbacteriaceae</taxon>
        <taxon>Microbacterium</taxon>
    </lineage>
</organism>
<dbReference type="InterPro" id="IPR032466">
    <property type="entry name" value="Metal_Hydrolase"/>
</dbReference>
<dbReference type="EMBL" id="CP018762">
    <property type="protein sequence ID" value="APZ35387.1"/>
    <property type="molecule type" value="Genomic_DNA"/>
</dbReference>
<sequence>MTVIDFRTYPVQTEEFFERSPEARAAVRDVFGFYCATQPLTTLIHQLDEAGVDQTVLSTLDCTSAHGTVIARNESIAELVEQGNGRLLGFASVDPSAADAAERLRTAVEQLGLAGLNLDPALQSFSFADDAVLDLFAAADELQIPVTVQMGLNWAPIARTGASRPTDLEEIVQRHPELDVVIAHCAWPWVDEALAMAIKYRNILLDTAVLWGGRPESSVRRVFAEQIGTDVVEASLRDQIVFASDYPRVDPKRVARGIRMLELRPLTEQRILGGNAERIMNRKGNR</sequence>